<gene>
    <name evidence="2" type="ORF">SAMN04488696_2893</name>
</gene>
<feature type="transmembrane region" description="Helical" evidence="1">
    <location>
        <begin position="187"/>
        <end position="207"/>
    </location>
</feature>
<keyword evidence="1" id="KW-0472">Membrane</keyword>
<feature type="transmembrane region" description="Helical" evidence="1">
    <location>
        <begin position="148"/>
        <end position="166"/>
    </location>
</feature>
<name>A0A1I4UUG3_9EURY</name>
<feature type="transmembrane region" description="Helical" evidence="1">
    <location>
        <begin position="6"/>
        <end position="36"/>
    </location>
</feature>
<dbReference type="AlphaFoldDB" id="A0A1I4UUG3"/>
<keyword evidence="3" id="KW-1185">Reference proteome</keyword>
<feature type="transmembrane region" description="Helical" evidence="1">
    <location>
        <begin position="48"/>
        <end position="71"/>
    </location>
</feature>
<dbReference type="RefSeq" id="WP_143072368.1">
    <property type="nucleotide sequence ID" value="NZ_FOUJ01000008.1"/>
</dbReference>
<sequence>MDWKRALLIFLGIILTIHGLNEPMNLIFPMWIFTYLFKERLSALLEKYPLRTSFIGAGVLFGLLTEVFAIIDNLPKPAEQRILLSPDPVNDIIFGFAYYLFVISAWYLVLRRFKYTGRDVFLITGIYGIFAEETGQVFLRIFTETVFGLLYAIIVMFVYGIFPMLAHMLNEKRFSGVSTSIIRRYSLAFAALFIQYVAYGLFMLPILRSIFR</sequence>
<evidence type="ECO:0000256" key="1">
    <source>
        <dbReference type="SAM" id="Phobius"/>
    </source>
</evidence>
<keyword evidence="1" id="KW-1133">Transmembrane helix</keyword>
<accession>A0A1I4UUG3</accession>
<dbReference type="Proteomes" id="UP000198535">
    <property type="component" value="Unassembled WGS sequence"/>
</dbReference>
<feature type="transmembrane region" description="Helical" evidence="1">
    <location>
        <begin position="91"/>
        <end position="109"/>
    </location>
</feature>
<dbReference type="OrthoDB" id="100876at2157"/>
<reference evidence="3" key="1">
    <citation type="submission" date="2016-10" db="EMBL/GenBank/DDBJ databases">
        <authorList>
            <person name="Varghese N."/>
            <person name="Submissions S."/>
        </authorList>
    </citation>
    <scope>NUCLEOTIDE SEQUENCE [LARGE SCALE GENOMIC DNA]</scope>
    <source>
        <strain evidence="3">Mob M</strain>
    </source>
</reference>
<evidence type="ECO:0000313" key="3">
    <source>
        <dbReference type="Proteomes" id="UP000198535"/>
    </source>
</evidence>
<evidence type="ECO:0000313" key="2">
    <source>
        <dbReference type="EMBL" id="SFM92535.1"/>
    </source>
</evidence>
<keyword evidence="1" id="KW-0812">Transmembrane</keyword>
<proteinExistence type="predicted"/>
<protein>
    <submittedName>
        <fullName evidence="2">Uncharacterized protein</fullName>
    </submittedName>
</protein>
<organism evidence="2 3">
    <name type="scientific">Methanolobus profundi</name>
    <dbReference type="NCBI Taxonomy" id="487685"/>
    <lineage>
        <taxon>Archaea</taxon>
        <taxon>Methanobacteriati</taxon>
        <taxon>Methanobacteriota</taxon>
        <taxon>Stenosarchaea group</taxon>
        <taxon>Methanomicrobia</taxon>
        <taxon>Methanosarcinales</taxon>
        <taxon>Methanosarcinaceae</taxon>
        <taxon>Methanolobus</taxon>
    </lineage>
</organism>
<feature type="transmembrane region" description="Helical" evidence="1">
    <location>
        <begin position="121"/>
        <end position="142"/>
    </location>
</feature>
<dbReference type="EMBL" id="FOUJ01000008">
    <property type="protein sequence ID" value="SFM92535.1"/>
    <property type="molecule type" value="Genomic_DNA"/>
</dbReference>